<evidence type="ECO:0000313" key="5">
    <source>
        <dbReference type="Proteomes" id="UP001336250"/>
    </source>
</evidence>
<dbReference type="InterPro" id="IPR001789">
    <property type="entry name" value="Sig_transdc_resp-reg_receiver"/>
</dbReference>
<dbReference type="GO" id="GO:0000160">
    <property type="term" value="P:phosphorelay signal transduction system"/>
    <property type="evidence" value="ECO:0007669"/>
    <property type="project" value="InterPro"/>
</dbReference>
<evidence type="ECO:0000259" key="3">
    <source>
        <dbReference type="PROSITE" id="PS50110"/>
    </source>
</evidence>
<sequence>MAKILVIEDNQHNLQLARVVLEHAAHRVSTAIDALVGLALARTEQPDLVLMDIQMPGMDGLAATRALRQDPLTAHMKVLALTGLAMSGDEERILAAGCDAYITKPYDYRALLDKVAEMLGEDPPPR</sequence>
<dbReference type="PANTHER" id="PTHR45339:SF3">
    <property type="entry name" value="HISTIDINE KINASE"/>
    <property type="match status" value="1"/>
</dbReference>
<dbReference type="RefSeq" id="WP_332288100.1">
    <property type="nucleotide sequence ID" value="NZ_JAZIBG010000014.1"/>
</dbReference>
<proteinExistence type="predicted"/>
<organism evidence="4 5">
    <name type="scientific">Aquincola agrisoli</name>
    <dbReference type="NCBI Taxonomy" id="3119538"/>
    <lineage>
        <taxon>Bacteria</taxon>
        <taxon>Pseudomonadati</taxon>
        <taxon>Pseudomonadota</taxon>
        <taxon>Betaproteobacteria</taxon>
        <taxon>Burkholderiales</taxon>
        <taxon>Sphaerotilaceae</taxon>
        <taxon>Aquincola</taxon>
    </lineage>
</organism>
<dbReference type="EMBL" id="JAZIBG010000014">
    <property type="protein sequence ID" value="MEF7613153.1"/>
    <property type="molecule type" value="Genomic_DNA"/>
</dbReference>
<gene>
    <name evidence="4" type="ORF">V4F39_04455</name>
</gene>
<dbReference type="SMART" id="SM00448">
    <property type="entry name" value="REC"/>
    <property type="match status" value="1"/>
</dbReference>
<dbReference type="Proteomes" id="UP001336250">
    <property type="component" value="Unassembled WGS sequence"/>
</dbReference>
<keyword evidence="1 2" id="KW-0597">Phosphoprotein</keyword>
<dbReference type="Gene3D" id="3.40.50.2300">
    <property type="match status" value="1"/>
</dbReference>
<dbReference type="InterPro" id="IPR011006">
    <property type="entry name" value="CheY-like_superfamily"/>
</dbReference>
<evidence type="ECO:0000256" key="2">
    <source>
        <dbReference type="PROSITE-ProRule" id="PRU00169"/>
    </source>
</evidence>
<dbReference type="AlphaFoldDB" id="A0AAW9PZD3"/>
<dbReference type="SUPFAM" id="SSF52172">
    <property type="entry name" value="CheY-like"/>
    <property type="match status" value="1"/>
</dbReference>
<comment type="caution">
    <text evidence="4">The sequence shown here is derived from an EMBL/GenBank/DDBJ whole genome shotgun (WGS) entry which is preliminary data.</text>
</comment>
<feature type="modified residue" description="4-aspartylphosphate" evidence="2">
    <location>
        <position position="52"/>
    </location>
</feature>
<reference evidence="4 5" key="1">
    <citation type="submission" date="2024-02" db="EMBL/GenBank/DDBJ databases">
        <title>Genome sequence of Aquincola sp. MAHUQ-54.</title>
        <authorList>
            <person name="Huq M.A."/>
        </authorList>
    </citation>
    <scope>NUCLEOTIDE SEQUENCE [LARGE SCALE GENOMIC DNA]</scope>
    <source>
        <strain evidence="4 5">MAHUQ-54</strain>
    </source>
</reference>
<evidence type="ECO:0000256" key="1">
    <source>
        <dbReference type="ARBA" id="ARBA00022553"/>
    </source>
</evidence>
<feature type="domain" description="Response regulatory" evidence="3">
    <location>
        <begin position="3"/>
        <end position="119"/>
    </location>
</feature>
<keyword evidence="5" id="KW-1185">Reference proteome</keyword>
<evidence type="ECO:0000313" key="4">
    <source>
        <dbReference type="EMBL" id="MEF7613153.1"/>
    </source>
</evidence>
<dbReference type="PROSITE" id="PS50110">
    <property type="entry name" value="RESPONSE_REGULATORY"/>
    <property type="match status" value="1"/>
</dbReference>
<dbReference type="Pfam" id="PF00072">
    <property type="entry name" value="Response_reg"/>
    <property type="match status" value="1"/>
</dbReference>
<accession>A0AAW9PZD3</accession>
<protein>
    <submittedName>
        <fullName evidence="4">Response regulator</fullName>
    </submittedName>
</protein>
<dbReference type="PANTHER" id="PTHR45339">
    <property type="entry name" value="HYBRID SIGNAL TRANSDUCTION HISTIDINE KINASE J"/>
    <property type="match status" value="1"/>
</dbReference>
<name>A0AAW9PZD3_9BURK</name>